<comment type="caution">
    <text evidence="1">The sequence shown here is derived from an EMBL/GenBank/DDBJ whole genome shotgun (WGS) entry which is preliminary data.</text>
</comment>
<protein>
    <submittedName>
        <fullName evidence="1">Uncharacterized protein</fullName>
    </submittedName>
</protein>
<evidence type="ECO:0000313" key="1">
    <source>
        <dbReference type="EMBL" id="KAK2555253.1"/>
    </source>
</evidence>
<keyword evidence="2" id="KW-1185">Reference proteome</keyword>
<accession>A0AAD9Q600</accession>
<organism evidence="1 2">
    <name type="scientific">Acropora cervicornis</name>
    <name type="common">Staghorn coral</name>
    <dbReference type="NCBI Taxonomy" id="6130"/>
    <lineage>
        <taxon>Eukaryota</taxon>
        <taxon>Metazoa</taxon>
        <taxon>Cnidaria</taxon>
        <taxon>Anthozoa</taxon>
        <taxon>Hexacorallia</taxon>
        <taxon>Scleractinia</taxon>
        <taxon>Astrocoeniina</taxon>
        <taxon>Acroporidae</taxon>
        <taxon>Acropora</taxon>
    </lineage>
</organism>
<name>A0AAD9Q600_ACRCE</name>
<reference evidence="1" key="1">
    <citation type="journal article" date="2023" name="G3 (Bethesda)">
        <title>Whole genome assembly and annotation of the endangered Caribbean coral Acropora cervicornis.</title>
        <authorList>
            <person name="Selwyn J.D."/>
            <person name="Vollmer S.V."/>
        </authorList>
    </citation>
    <scope>NUCLEOTIDE SEQUENCE</scope>
    <source>
        <strain evidence="1">K2</strain>
    </source>
</reference>
<proteinExistence type="predicted"/>
<feature type="non-terminal residue" evidence="1">
    <location>
        <position position="335"/>
    </location>
</feature>
<dbReference type="EMBL" id="JARQWQ010000064">
    <property type="protein sequence ID" value="KAK2555253.1"/>
    <property type="molecule type" value="Genomic_DNA"/>
</dbReference>
<dbReference type="Proteomes" id="UP001249851">
    <property type="component" value="Unassembled WGS sequence"/>
</dbReference>
<sequence length="335" mass="39046">LWYVDVESSANAITSHNASISTSYDSENWDITFENNLSQIAIPDDIQEPNSPLSLEKPLTDLTAKYLFKIKEENRLTQSTVQKIAMCTADLFSVSCRRLKRNIDQSLEDANIEDVPGLDAVFEEFIYPFEDLQTICMTTQFQRHEFLSYVQPVKKVLGTTRAFKRVKNKIRCIQVEKVSYYIPLLKTLQEQLKFKGMLKIRQIQLQDFNDGIFVRYHPLFSTDENALKLLIYYDDVNVANPMRNKICSLDMFYYQLVNIKPAYRGKLKSIHLFAICKKPYIKEFHLNEILKPLVEGVLYIYVGQFWQELQIPKRVKLSVASKKVWVELKENVAIA</sequence>
<dbReference type="AlphaFoldDB" id="A0AAD9Q600"/>
<evidence type="ECO:0000313" key="2">
    <source>
        <dbReference type="Proteomes" id="UP001249851"/>
    </source>
</evidence>
<gene>
    <name evidence="1" type="ORF">P5673_023237</name>
</gene>
<reference evidence="1" key="2">
    <citation type="journal article" date="2023" name="Science">
        <title>Genomic signatures of disease resistance in endangered staghorn corals.</title>
        <authorList>
            <person name="Vollmer S.V."/>
            <person name="Selwyn J.D."/>
            <person name="Despard B.A."/>
            <person name="Roesel C.L."/>
        </authorList>
    </citation>
    <scope>NUCLEOTIDE SEQUENCE</scope>
    <source>
        <strain evidence="1">K2</strain>
    </source>
</reference>